<organism evidence="1 2">
    <name type="scientific">Hymenolepis diminuta</name>
    <name type="common">Rat tapeworm</name>
    <dbReference type="NCBI Taxonomy" id="6216"/>
    <lineage>
        <taxon>Eukaryota</taxon>
        <taxon>Metazoa</taxon>
        <taxon>Spiralia</taxon>
        <taxon>Lophotrochozoa</taxon>
        <taxon>Platyhelminthes</taxon>
        <taxon>Cestoda</taxon>
        <taxon>Eucestoda</taxon>
        <taxon>Cyclophyllidea</taxon>
        <taxon>Hymenolepididae</taxon>
        <taxon>Hymenolepis</taxon>
    </lineage>
</organism>
<dbReference type="AlphaFoldDB" id="A0A564Y863"/>
<evidence type="ECO:0000313" key="2">
    <source>
        <dbReference type="Proteomes" id="UP000321570"/>
    </source>
</evidence>
<gene>
    <name evidence="1" type="ORF">WMSIL1_LOCUS3426</name>
</gene>
<sequence length="123" mass="13968">MGSVNSKSSRSRSFKIPAIELAENSTRHNAIENVLTPQASPRVASQKYTEDDTASMKEFLILERFSEMECGESDKHLNHSKEDEIELIQKDRNNSSVKFLRRTLPITSSGYNMESLQMLKPTC</sequence>
<proteinExistence type="predicted"/>
<accession>A0A564Y863</accession>
<dbReference type="Proteomes" id="UP000321570">
    <property type="component" value="Unassembled WGS sequence"/>
</dbReference>
<reference evidence="1 2" key="1">
    <citation type="submission" date="2019-07" db="EMBL/GenBank/DDBJ databases">
        <authorList>
            <person name="Jastrzebski P J."/>
            <person name="Paukszto L."/>
            <person name="Jastrzebski P J."/>
        </authorList>
    </citation>
    <scope>NUCLEOTIDE SEQUENCE [LARGE SCALE GENOMIC DNA]</scope>
    <source>
        <strain evidence="1 2">WMS-il1</strain>
    </source>
</reference>
<dbReference type="EMBL" id="CABIJS010000110">
    <property type="protein sequence ID" value="VUZ42938.1"/>
    <property type="molecule type" value="Genomic_DNA"/>
</dbReference>
<evidence type="ECO:0000313" key="1">
    <source>
        <dbReference type="EMBL" id="VUZ42938.1"/>
    </source>
</evidence>
<name>A0A564Y863_HYMDI</name>
<protein>
    <submittedName>
        <fullName evidence="1">Uncharacterized protein</fullName>
    </submittedName>
</protein>
<keyword evidence="2" id="KW-1185">Reference proteome</keyword>